<feature type="compositionally biased region" description="Basic and acidic residues" evidence="1">
    <location>
        <begin position="45"/>
        <end position="63"/>
    </location>
</feature>
<evidence type="ECO:0000256" key="1">
    <source>
        <dbReference type="SAM" id="MobiDB-lite"/>
    </source>
</evidence>
<dbReference type="EMBL" id="HQ156916">
    <property type="protein sequence ID" value="AEM45125.1"/>
    <property type="molecule type" value="Genomic_DNA"/>
</dbReference>
<evidence type="ECO:0000259" key="2">
    <source>
        <dbReference type="Pfam" id="PF00561"/>
    </source>
</evidence>
<reference evidence="3" key="1">
    <citation type="journal article" date="2011" name="FEMS Microbiol. Ecol.">
        <title>Identification of novel lipolytic genes and gene families by screening of metagenomic libraries derived from soil samples of the German Biodiversity Exploratories.</title>
        <authorList>
            <person name="Nacke H."/>
            <person name="Will C."/>
            <person name="Herzog S."/>
            <person name="Nowka B."/>
            <person name="Engelhaupt M."/>
            <person name="Daniel R."/>
        </authorList>
    </citation>
    <scope>NUCLEOTIDE SEQUENCE</scope>
</reference>
<feature type="compositionally biased region" description="Basic and acidic residues" evidence="1">
    <location>
        <begin position="112"/>
        <end position="125"/>
    </location>
</feature>
<dbReference type="InterPro" id="IPR000073">
    <property type="entry name" value="AB_hydrolase_1"/>
</dbReference>
<dbReference type="Gene3D" id="3.40.50.1820">
    <property type="entry name" value="alpha/beta hydrolase"/>
    <property type="match status" value="1"/>
</dbReference>
<accession>G3CRE2</accession>
<evidence type="ECO:0000313" key="3">
    <source>
        <dbReference type="EMBL" id="AEM45125.1"/>
    </source>
</evidence>
<feature type="region of interest" description="Disordered" evidence="1">
    <location>
        <begin position="1"/>
        <end position="125"/>
    </location>
</feature>
<dbReference type="InterPro" id="IPR029058">
    <property type="entry name" value="AB_hydrolase_fold"/>
</dbReference>
<feature type="region of interest" description="Disordered" evidence="1">
    <location>
        <begin position="170"/>
        <end position="198"/>
    </location>
</feature>
<organism evidence="3">
    <name type="scientific">uncultured organism</name>
    <dbReference type="NCBI Taxonomy" id="155900"/>
    <lineage>
        <taxon>unclassified sequences</taxon>
        <taxon>environmental samples</taxon>
    </lineage>
</organism>
<protein>
    <recommendedName>
        <fullName evidence="2">AB hydrolase-1 domain-containing protein</fullName>
    </recommendedName>
</protein>
<name>G3CRE2_9ZZZZ</name>
<sequence>MTVALAGGVAHGDSPPPSDGATKSDTQTDTTKRSGGLHQRPTRHHQSESQDDRGTERAKKDAADTDSTTKPSARRTAPKPDGPDNQVGASADADTDIEESAEALPATPKITPFEKPRPSDASRARSADRLLGLTAAAVKPLKALNPTAVVSPRHQPHGATTGRNAPALQAQQSVRAVDPRPSAASIVPANPAPPSTSAAVDVPQLGRQATGLVSDVGVVAASVVYTVADTIAQAFGPNDFLGVPYALATALANTAAAAGRTLIGAPFDAAEPGRFRVTYGVLDGLSFFNPQKPPPGANDPDIHVTDEHPLPIILLNGTTATQGTNWSVGAPVLANAGYKVYTFNYGNVTNDPNSPIQATADIRQSADELDAEIDRVLEETGAEKVILIGHSQGGGILPAYYINNVDGAADKVSQVVGIAPSNHGTDFNGLVGLLNVPVLGPLVVAVTNAIGPAFIQQTMGSDFQQVVYGSQDTDPRVIYTNIITMNDEIVTPYTQQALEGDNVTNIVLQERYPGYPAGHLGVVLSPQVWSVVLEELEANPEANPQLHPQDSAELAA</sequence>
<dbReference type="AlphaFoldDB" id="G3CRE2"/>
<feature type="domain" description="AB hydrolase-1" evidence="2">
    <location>
        <begin position="311"/>
        <end position="427"/>
    </location>
</feature>
<dbReference type="Pfam" id="PF00561">
    <property type="entry name" value="Abhydrolase_1"/>
    <property type="match status" value="1"/>
</dbReference>
<dbReference type="ESTHER" id="9zzzz-g3cre2">
    <property type="family name" value="Lipase_2"/>
</dbReference>
<dbReference type="SUPFAM" id="SSF53474">
    <property type="entry name" value="alpha/beta-Hydrolases"/>
    <property type="match status" value="1"/>
</dbReference>
<proteinExistence type="predicted"/>